<dbReference type="PANTHER" id="PTHR42811">
    <property type="entry name" value="SERINE ACETYLTRANSFERASE"/>
    <property type="match status" value="1"/>
</dbReference>
<gene>
    <name evidence="4" type="primary">srpH</name>
    <name evidence="4" type="ORF">rosag_23160</name>
</gene>
<dbReference type="CDD" id="cd03354">
    <property type="entry name" value="LbH_SAT"/>
    <property type="match status" value="1"/>
</dbReference>
<protein>
    <submittedName>
        <fullName evidence="4">Serine O-acetyltransferase</fullName>
    </submittedName>
</protein>
<sequence>MTAPDAPDPTFVARLAGARTAYRLPARLRARSEQVARELLAVLFPALAPEAPACERQDVAAELVAVRASLSALLAAVVPEPDAVADRVMAALPAVYDALLEDARATHDGDPAAHSVDEVIAAYPGFYATACHRLAHLLHRCDVPLLPRLVSEFAHRETGIDIHPGATIGRAFAIDHGTGVVIGETAVLGDRVRLYQGVTLGAAAVAKALARTRRHPTLEDDVVVYANATILGGETVVGAGSVVGGNVWLTHSVPPGSVVTHASQVSRKSATWDGVEDFAI</sequence>
<comment type="caution">
    <text evidence="4">The sequence shown here is derived from an EMBL/GenBank/DDBJ whole genome shotgun (WGS) entry which is preliminary data.</text>
</comment>
<proteinExistence type="predicted"/>
<evidence type="ECO:0000313" key="5">
    <source>
        <dbReference type="Proteomes" id="UP001161325"/>
    </source>
</evidence>
<evidence type="ECO:0000256" key="2">
    <source>
        <dbReference type="ARBA" id="ARBA00022679"/>
    </source>
</evidence>
<reference evidence="4" key="1">
    <citation type="submission" date="2022-08" db="EMBL/GenBank/DDBJ databases">
        <title>Draft genome sequencing of Roseisolibacter agri AW1220.</title>
        <authorList>
            <person name="Tobiishi Y."/>
            <person name="Tonouchi A."/>
        </authorList>
    </citation>
    <scope>NUCLEOTIDE SEQUENCE</scope>
    <source>
        <strain evidence="4">AW1220</strain>
    </source>
</reference>
<dbReference type="RefSeq" id="WP_284350262.1">
    <property type="nucleotide sequence ID" value="NZ_BRXS01000003.1"/>
</dbReference>
<dbReference type="EMBL" id="BRXS01000003">
    <property type="protein sequence ID" value="GLC25803.1"/>
    <property type="molecule type" value="Genomic_DNA"/>
</dbReference>
<dbReference type="InterPro" id="IPR042122">
    <property type="entry name" value="Ser_AcTrfase_N_sf"/>
</dbReference>
<keyword evidence="2" id="KW-0808">Transferase</keyword>
<keyword evidence="1" id="KW-0028">Amino-acid biosynthesis</keyword>
<evidence type="ECO:0000256" key="1">
    <source>
        <dbReference type="ARBA" id="ARBA00022605"/>
    </source>
</evidence>
<dbReference type="GO" id="GO:0016746">
    <property type="term" value="F:acyltransferase activity"/>
    <property type="evidence" value="ECO:0007669"/>
    <property type="project" value="UniProtKB-KW"/>
</dbReference>
<dbReference type="Gene3D" id="2.160.10.10">
    <property type="entry name" value="Hexapeptide repeat proteins"/>
    <property type="match status" value="1"/>
</dbReference>
<dbReference type="InterPro" id="IPR011004">
    <property type="entry name" value="Trimer_LpxA-like_sf"/>
</dbReference>
<dbReference type="Proteomes" id="UP001161325">
    <property type="component" value="Unassembled WGS sequence"/>
</dbReference>
<organism evidence="4 5">
    <name type="scientific">Roseisolibacter agri</name>
    <dbReference type="NCBI Taxonomy" id="2014610"/>
    <lineage>
        <taxon>Bacteria</taxon>
        <taxon>Pseudomonadati</taxon>
        <taxon>Gemmatimonadota</taxon>
        <taxon>Gemmatimonadia</taxon>
        <taxon>Gemmatimonadales</taxon>
        <taxon>Gemmatimonadaceae</taxon>
        <taxon>Roseisolibacter</taxon>
    </lineage>
</organism>
<dbReference type="AlphaFoldDB" id="A0AA37QFE6"/>
<accession>A0AA37QFE6</accession>
<dbReference type="Gene3D" id="1.10.3130.10">
    <property type="entry name" value="serine acetyltransferase, domain 1"/>
    <property type="match status" value="1"/>
</dbReference>
<dbReference type="GO" id="GO:0008652">
    <property type="term" value="P:amino acid biosynthetic process"/>
    <property type="evidence" value="ECO:0007669"/>
    <property type="project" value="UniProtKB-KW"/>
</dbReference>
<evidence type="ECO:0000313" key="4">
    <source>
        <dbReference type="EMBL" id="GLC25803.1"/>
    </source>
</evidence>
<name>A0AA37QFE6_9BACT</name>
<dbReference type="SUPFAM" id="SSF51161">
    <property type="entry name" value="Trimeric LpxA-like enzymes"/>
    <property type="match status" value="1"/>
</dbReference>
<evidence type="ECO:0000256" key="3">
    <source>
        <dbReference type="ARBA" id="ARBA00023315"/>
    </source>
</evidence>
<keyword evidence="5" id="KW-1185">Reference proteome</keyword>
<keyword evidence="3" id="KW-0012">Acyltransferase</keyword>
<dbReference type="InterPro" id="IPR045304">
    <property type="entry name" value="LbH_SAT"/>
</dbReference>